<protein>
    <submittedName>
        <fullName evidence="2">Uncharacterized protein</fullName>
    </submittedName>
</protein>
<dbReference type="AlphaFoldDB" id="A0A2G8LIY0"/>
<evidence type="ECO:0000256" key="1">
    <source>
        <dbReference type="SAM" id="MobiDB-lite"/>
    </source>
</evidence>
<evidence type="ECO:0000313" key="2">
    <source>
        <dbReference type="EMBL" id="PIK60140.1"/>
    </source>
</evidence>
<dbReference type="Proteomes" id="UP000230750">
    <property type="component" value="Unassembled WGS sequence"/>
</dbReference>
<keyword evidence="3" id="KW-1185">Reference proteome</keyword>
<evidence type="ECO:0000313" key="3">
    <source>
        <dbReference type="Proteomes" id="UP000230750"/>
    </source>
</evidence>
<gene>
    <name evidence="2" type="ORF">BSL78_02954</name>
</gene>
<feature type="compositionally biased region" description="Polar residues" evidence="1">
    <location>
        <begin position="168"/>
        <end position="181"/>
    </location>
</feature>
<reference evidence="2 3" key="1">
    <citation type="journal article" date="2017" name="PLoS Biol.">
        <title>The sea cucumber genome provides insights into morphological evolution and visceral regeneration.</title>
        <authorList>
            <person name="Zhang X."/>
            <person name="Sun L."/>
            <person name="Yuan J."/>
            <person name="Sun Y."/>
            <person name="Gao Y."/>
            <person name="Zhang L."/>
            <person name="Li S."/>
            <person name="Dai H."/>
            <person name="Hamel J.F."/>
            <person name="Liu C."/>
            <person name="Yu Y."/>
            <person name="Liu S."/>
            <person name="Lin W."/>
            <person name="Guo K."/>
            <person name="Jin S."/>
            <person name="Xu P."/>
            <person name="Storey K.B."/>
            <person name="Huan P."/>
            <person name="Zhang T."/>
            <person name="Zhou Y."/>
            <person name="Zhang J."/>
            <person name="Lin C."/>
            <person name="Li X."/>
            <person name="Xing L."/>
            <person name="Huo D."/>
            <person name="Sun M."/>
            <person name="Wang L."/>
            <person name="Mercier A."/>
            <person name="Li F."/>
            <person name="Yang H."/>
            <person name="Xiang J."/>
        </authorList>
    </citation>
    <scope>NUCLEOTIDE SEQUENCE [LARGE SCALE GENOMIC DNA]</scope>
    <source>
        <strain evidence="2">Shaxun</strain>
        <tissue evidence="2">Muscle</tissue>
    </source>
</reference>
<feature type="region of interest" description="Disordered" evidence="1">
    <location>
        <begin position="167"/>
        <end position="199"/>
    </location>
</feature>
<sequence length="199" mass="21984">MEDSIIPPPAHPFPYSYNLKKKTHLEIIERASNMSMKYADDGNRNPQVRNTVFLETSNRPCGAIFEQGKALEINAHMSIGCIHQQYHSVILPGVLCVHLYKLCKGNSFITSGIRDFRDRGISGIRELKGSGNLRDQGTSGIRELQGSGNSRDQELQGSGNFGIRELQGSGNFVDQGTSGSGNFRDRELRDQGTSGIREL</sequence>
<accession>A0A2G8LIY0</accession>
<organism evidence="2 3">
    <name type="scientific">Stichopus japonicus</name>
    <name type="common">Sea cucumber</name>
    <dbReference type="NCBI Taxonomy" id="307972"/>
    <lineage>
        <taxon>Eukaryota</taxon>
        <taxon>Metazoa</taxon>
        <taxon>Echinodermata</taxon>
        <taxon>Eleutherozoa</taxon>
        <taxon>Echinozoa</taxon>
        <taxon>Holothuroidea</taxon>
        <taxon>Aspidochirotacea</taxon>
        <taxon>Aspidochirotida</taxon>
        <taxon>Stichopodidae</taxon>
        <taxon>Apostichopus</taxon>
    </lineage>
</organism>
<proteinExistence type="predicted"/>
<comment type="caution">
    <text evidence="2">The sequence shown here is derived from an EMBL/GenBank/DDBJ whole genome shotgun (WGS) entry which is preliminary data.</text>
</comment>
<dbReference type="EMBL" id="MRZV01000065">
    <property type="protein sequence ID" value="PIK60140.1"/>
    <property type="molecule type" value="Genomic_DNA"/>
</dbReference>
<name>A0A2G8LIY0_STIJA</name>